<dbReference type="STRING" id="6412.T1EPE8"/>
<dbReference type="InParanoid" id="T1EPE8"/>
<evidence type="ECO:0000259" key="4">
    <source>
        <dbReference type="Pfam" id="PF03364"/>
    </source>
</evidence>
<proteinExistence type="inferred from homology"/>
<dbReference type="EMBL" id="AMQM01000355">
    <property type="status" value="NOT_ANNOTATED_CDS"/>
    <property type="molecule type" value="Genomic_DNA"/>
</dbReference>
<dbReference type="GeneID" id="20198448"/>
<comment type="subunit">
    <text evidence="2">Interacts with coenzyme Q.</text>
</comment>
<dbReference type="Proteomes" id="UP000015101">
    <property type="component" value="Unassembled WGS sequence"/>
</dbReference>
<gene>
    <name evidence="6" type="primary">20198448</name>
    <name evidence="5" type="ORF">HELRODRAFT_159791</name>
</gene>
<dbReference type="InterPro" id="IPR044996">
    <property type="entry name" value="COQ10-like"/>
</dbReference>
<dbReference type="EMBL" id="KB095811">
    <property type="protein sequence ID" value="ESO13162.1"/>
    <property type="molecule type" value="Genomic_DNA"/>
</dbReference>
<dbReference type="eggNOG" id="KOG3177">
    <property type="taxonomic scope" value="Eukaryota"/>
</dbReference>
<dbReference type="PANTHER" id="PTHR12901">
    <property type="entry name" value="SPERM PROTEIN HOMOLOG"/>
    <property type="match status" value="1"/>
</dbReference>
<dbReference type="PANTHER" id="PTHR12901:SF10">
    <property type="entry name" value="COENZYME Q-BINDING PROTEIN COQ10, MITOCHONDRIAL"/>
    <property type="match status" value="1"/>
</dbReference>
<dbReference type="InterPro" id="IPR023393">
    <property type="entry name" value="START-like_dom_sf"/>
</dbReference>
<comment type="similarity">
    <text evidence="1">Belongs to the COQ10 family.</text>
</comment>
<dbReference type="CTD" id="20198448"/>
<reference evidence="6" key="3">
    <citation type="submission" date="2015-06" db="UniProtKB">
        <authorList>
            <consortium name="EnsemblMetazoa"/>
        </authorList>
    </citation>
    <scope>IDENTIFICATION</scope>
</reference>
<dbReference type="KEGG" id="hro:HELRODRAFT_159791"/>
<name>T1EPE8_HELRO</name>
<dbReference type="Pfam" id="PF03364">
    <property type="entry name" value="Polyketide_cyc"/>
    <property type="match status" value="1"/>
</dbReference>
<dbReference type="GO" id="GO:0005739">
    <property type="term" value="C:mitochondrion"/>
    <property type="evidence" value="ECO:0000318"/>
    <property type="project" value="GO_Central"/>
</dbReference>
<dbReference type="GO" id="GO:0048039">
    <property type="term" value="F:ubiquinone binding"/>
    <property type="evidence" value="ECO:0007669"/>
    <property type="project" value="InterPro"/>
</dbReference>
<comment type="function">
    <text evidence="3">Required for the function of coenzyme Q in the respiratory chain. May serve as a chaperone or may be involved in the transport of Q6 from its site of synthesis to the catalytic sites of the respiratory complexes.</text>
</comment>
<dbReference type="FunCoup" id="T1EPE8">
    <property type="interactions" value="382"/>
</dbReference>
<dbReference type="GO" id="GO:0045333">
    <property type="term" value="P:cellular respiration"/>
    <property type="evidence" value="ECO:0007669"/>
    <property type="project" value="InterPro"/>
</dbReference>
<reference evidence="7" key="1">
    <citation type="submission" date="2012-12" db="EMBL/GenBank/DDBJ databases">
        <authorList>
            <person name="Hellsten U."/>
            <person name="Grimwood J."/>
            <person name="Chapman J.A."/>
            <person name="Shapiro H."/>
            <person name="Aerts A."/>
            <person name="Otillar R.P."/>
            <person name="Terry A.Y."/>
            <person name="Boore J.L."/>
            <person name="Simakov O."/>
            <person name="Marletaz F."/>
            <person name="Cho S.-J."/>
            <person name="Edsinger-Gonzales E."/>
            <person name="Havlak P."/>
            <person name="Kuo D.-H."/>
            <person name="Larsson T."/>
            <person name="Lv J."/>
            <person name="Arendt D."/>
            <person name="Savage R."/>
            <person name="Osoegawa K."/>
            <person name="de Jong P."/>
            <person name="Lindberg D.R."/>
            <person name="Seaver E.C."/>
            <person name="Weisblat D.A."/>
            <person name="Putnam N.H."/>
            <person name="Grigoriev I.V."/>
            <person name="Rokhsar D.S."/>
        </authorList>
    </citation>
    <scope>NUCLEOTIDE SEQUENCE</scope>
</reference>
<evidence type="ECO:0000256" key="3">
    <source>
        <dbReference type="ARBA" id="ARBA00024947"/>
    </source>
</evidence>
<dbReference type="InterPro" id="IPR005031">
    <property type="entry name" value="COQ10_START"/>
</dbReference>
<reference evidence="5 7" key="2">
    <citation type="journal article" date="2013" name="Nature">
        <title>Insights into bilaterian evolution from three spiralian genomes.</title>
        <authorList>
            <person name="Simakov O."/>
            <person name="Marletaz F."/>
            <person name="Cho S.J."/>
            <person name="Edsinger-Gonzales E."/>
            <person name="Havlak P."/>
            <person name="Hellsten U."/>
            <person name="Kuo D.H."/>
            <person name="Larsson T."/>
            <person name="Lv J."/>
            <person name="Arendt D."/>
            <person name="Savage R."/>
            <person name="Osoegawa K."/>
            <person name="de Jong P."/>
            <person name="Grimwood J."/>
            <person name="Chapman J.A."/>
            <person name="Shapiro H."/>
            <person name="Aerts A."/>
            <person name="Otillar R.P."/>
            <person name="Terry A.Y."/>
            <person name="Boore J.L."/>
            <person name="Grigoriev I.V."/>
            <person name="Lindberg D.R."/>
            <person name="Seaver E.C."/>
            <person name="Weisblat D.A."/>
            <person name="Putnam N.H."/>
            <person name="Rokhsar D.S."/>
        </authorList>
    </citation>
    <scope>NUCLEOTIDE SEQUENCE</scope>
</reference>
<evidence type="ECO:0000313" key="6">
    <source>
        <dbReference type="EnsemblMetazoa" id="HelroP159791"/>
    </source>
</evidence>
<dbReference type="CDD" id="cd07813">
    <property type="entry name" value="COQ10p_like"/>
    <property type="match status" value="1"/>
</dbReference>
<evidence type="ECO:0000256" key="1">
    <source>
        <dbReference type="ARBA" id="ARBA00006885"/>
    </source>
</evidence>
<sequence>MAIVLLRVRPVIFHSKCFNKKFHLDSVVRCLSATTLINNEARYSMEQMYTIVSQVEHYHEFVPWCKESLVSRGSSENSFDCRLTVGFPPLLERYNSRVTTIRPFEVKVEFQFKLSFHSQLTQLFFDEVIKKMVRAFFKRAETLYGPQSVKSERLKVVLHEES</sequence>
<evidence type="ECO:0000313" key="7">
    <source>
        <dbReference type="Proteomes" id="UP000015101"/>
    </source>
</evidence>
<protein>
    <recommendedName>
        <fullName evidence="4">Coenzyme Q-binding protein COQ10 START domain-containing protein</fullName>
    </recommendedName>
</protein>
<dbReference type="Gene3D" id="3.30.530.20">
    <property type="match status" value="2"/>
</dbReference>
<dbReference type="OrthoDB" id="292693at2759"/>
<organism evidence="6 7">
    <name type="scientific">Helobdella robusta</name>
    <name type="common">Californian leech</name>
    <dbReference type="NCBI Taxonomy" id="6412"/>
    <lineage>
        <taxon>Eukaryota</taxon>
        <taxon>Metazoa</taxon>
        <taxon>Spiralia</taxon>
        <taxon>Lophotrochozoa</taxon>
        <taxon>Annelida</taxon>
        <taxon>Clitellata</taxon>
        <taxon>Hirudinea</taxon>
        <taxon>Rhynchobdellida</taxon>
        <taxon>Glossiphoniidae</taxon>
        <taxon>Helobdella</taxon>
    </lineage>
</organism>
<accession>T1EPE8</accession>
<dbReference type="SUPFAM" id="SSF55961">
    <property type="entry name" value="Bet v1-like"/>
    <property type="match status" value="1"/>
</dbReference>
<feature type="domain" description="Coenzyme Q-binding protein COQ10 START" evidence="4">
    <location>
        <begin position="43"/>
        <end position="134"/>
    </location>
</feature>
<dbReference type="HOGENOM" id="CLU_1637237_0_0_1"/>
<dbReference type="EnsemblMetazoa" id="HelroT159791">
    <property type="protein sequence ID" value="HelroP159791"/>
    <property type="gene ID" value="HelroG159791"/>
</dbReference>
<evidence type="ECO:0000256" key="2">
    <source>
        <dbReference type="ARBA" id="ARBA00011814"/>
    </source>
</evidence>
<dbReference type="AlphaFoldDB" id="T1EPE8"/>
<keyword evidence="7" id="KW-1185">Reference proteome</keyword>
<dbReference type="RefSeq" id="XP_009009882.1">
    <property type="nucleotide sequence ID" value="XM_009011634.1"/>
</dbReference>
<evidence type="ECO:0000313" key="5">
    <source>
        <dbReference type="EMBL" id="ESO13162.1"/>
    </source>
</evidence>